<keyword evidence="3" id="KW-1185">Reference proteome</keyword>
<dbReference type="RefSeq" id="WP_201430385.1">
    <property type="nucleotide sequence ID" value="NZ_JAEQBW010000002.1"/>
</dbReference>
<comment type="caution">
    <text evidence="2">The sequence shown here is derived from an EMBL/GenBank/DDBJ whole genome shotgun (WGS) entry which is preliminary data.</text>
</comment>
<dbReference type="PROSITE" id="PS51257">
    <property type="entry name" value="PROKAR_LIPOPROTEIN"/>
    <property type="match status" value="1"/>
</dbReference>
<evidence type="ECO:0000256" key="1">
    <source>
        <dbReference type="SAM" id="SignalP"/>
    </source>
</evidence>
<feature type="signal peptide" evidence="1">
    <location>
        <begin position="1"/>
        <end position="26"/>
    </location>
</feature>
<evidence type="ECO:0000313" key="2">
    <source>
        <dbReference type="EMBL" id="MBK6264715.1"/>
    </source>
</evidence>
<dbReference type="Pfam" id="PF08309">
    <property type="entry name" value="LVIVD"/>
    <property type="match status" value="1"/>
</dbReference>
<dbReference type="Proteomes" id="UP000611723">
    <property type="component" value="Unassembled WGS sequence"/>
</dbReference>
<protein>
    <recommendedName>
        <fullName evidence="4">LVIVD repeat-containing protein</fullName>
    </recommendedName>
</protein>
<organism evidence="2 3">
    <name type="scientific">Marivirga aurantiaca</name>
    <dbReference type="NCBI Taxonomy" id="2802615"/>
    <lineage>
        <taxon>Bacteria</taxon>
        <taxon>Pseudomonadati</taxon>
        <taxon>Bacteroidota</taxon>
        <taxon>Cytophagia</taxon>
        <taxon>Cytophagales</taxon>
        <taxon>Marivirgaceae</taxon>
        <taxon>Marivirga</taxon>
    </lineage>
</organism>
<name>A0A935C741_9BACT</name>
<reference evidence="2" key="1">
    <citation type="submission" date="2021-01" db="EMBL/GenBank/DDBJ databases">
        <title>Marivirga aurantiaca sp. nov., isolated from intertidal surface sediments.</title>
        <authorList>
            <person name="Zhang M."/>
        </authorList>
    </citation>
    <scope>NUCLEOTIDE SEQUENCE</scope>
    <source>
        <strain evidence="2">S37H4</strain>
    </source>
</reference>
<accession>A0A935C741</accession>
<gene>
    <name evidence="2" type="ORF">JKA74_06675</name>
</gene>
<dbReference type="AlphaFoldDB" id="A0A935C741"/>
<feature type="chain" id="PRO_5037163079" description="LVIVD repeat-containing protein" evidence="1">
    <location>
        <begin position="27"/>
        <end position="184"/>
    </location>
</feature>
<evidence type="ECO:0000313" key="3">
    <source>
        <dbReference type="Proteomes" id="UP000611723"/>
    </source>
</evidence>
<keyword evidence="1" id="KW-0732">Signal</keyword>
<proteinExistence type="predicted"/>
<sequence length="184" mass="20764">MKKSVQVLTFNCFPTLLILMALTACDTWEPVPSFDVAQVEGFRPIYATESEIEIKSLTAQEIENPGKIYVINEYLLVVDRLKGIHVFDNTHSENPQNIGFIQIAGSNDIAIRNNILYVDQARDLLAIDISNPANVQLASRVKNVFPFASQHPQEENTYYECPDSAKGVVIGWERATLNYPECYH</sequence>
<dbReference type="InterPro" id="IPR013211">
    <property type="entry name" value="LVIVD"/>
</dbReference>
<dbReference type="EMBL" id="JAEQBW010000002">
    <property type="protein sequence ID" value="MBK6264715.1"/>
    <property type="molecule type" value="Genomic_DNA"/>
</dbReference>
<evidence type="ECO:0008006" key="4">
    <source>
        <dbReference type="Google" id="ProtNLM"/>
    </source>
</evidence>